<accession>A0A0B7MXH9</accession>
<name>A0A0B7MXH9_9FUNG</name>
<keyword evidence="2" id="KW-1185">Reference proteome</keyword>
<sequence length="98" mass="10170">ILVFGITQGRGIHGVEVDGCQVVLGQLGGDRLKVVFVEEKATDMAVLEVDSRGTKVCLQLADGGSASISNVNELVFVVGRDCCELTSGGEAGVVHLKV</sequence>
<dbReference type="EMBL" id="LN722331">
    <property type="protein sequence ID" value="CEP09832.1"/>
    <property type="molecule type" value="Genomic_DNA"/>
</dbReference>
<evidence type="ECO:0000313" key="2">
    <source>
        <dbReference type="Proteomes" id="UP000054107"/>
    </source>
</evidence>
<protein>
    <submittedName>
        <fullName evidence="1">Uncharacterized protein</fullName>
    </submittedName>
</protein>
<dbReference type="AlphaFoldDB" id="A0A0B7MXH9"/>
<reference evidence="1 2" key="1">
    <citation type="submission" date="2014-09" db="EMBL/GenBank/DDBJ databases">
        <authorList>
            <person name="Ellenberger Sabrina"/>
        </authorList>
    </citation>
    <scope>NUCLEOTIDE SEQUENCE [LARGE SCALE GENOMIC DNA]</scope>
    <source>
        <strain evidence="1 2">CBS 412.66</strain>
    </source>
</reference>
<dbReference type="Proteomes" id="UP000054107">
    <property type="component" value="Unassembled WGS sequence"/>
</dbReference>
<organism evidence="1 2">
    <name type="scientific">Parasitella parasitica</name>
    <dbReference type="NCBI Taxonomy" id="35722"/>
    <lineage>
        <taxon>Eukaryota</taxon>
        <taxon>Fungi</taxon>
        <taxon>Fungi incertae sedis</taxon>
        <taxon>Mucoromycota</taxon>
        <taxon>Mucoromycotina</taxon>
        <taxon>Mucoromycetes</taxon>
        <taxon>Mucorales</taxon>
        <taxon>Mucorineae</taxon>
        <taxon>Mucoraceae</taxon>
        <taxon>Parasitella</taxon>
    </lineage>
</organism>
<feature type="non-terminal residue" evidence="1">
    <location>
        <position position="1"/>
    </location>
</feature>
<proteinExistence type="predicted"/>
<evidence type="ECO:0000313" key="1">
    <source>
        <dbReference type="EMBL" id="CEP09832.1"/>
    </source>
</evidence>
<gene>
    <name evidence="1" type="primary">PARPA_03398.1 scaffold 7499</name>
</gene>